<feature type="region of interest" description="Disordered" evidence="6">
    <location>
        <begin position="72"/>
        <end position="92"/>
    </location>
</feature>
<feature type="domain" description="HMG box" evidence="7">
    <location>
        <begin position="93"/>
        <end position="159"/>
    </location>
</feature>
<keyword evidence="4 5" id="KW-0539">Nucleus</keyword>
<dbReference type="SMART" id="SM00398">
    <property type="entry name" value="HMG"/>
    <property type="match status" value="2"/>
</dbReference>
<keyword evidence="3 5" id="KW-0238">DNA-binding</keyword>
<organism evidence="8">
    <name type="scientific">Schmidtea mediterranea</name>
    <name type="common">Freshwater planarian flatworm</name>
    <dbReference type="NCBI Taxonomy" id="79327"/>
    <lineage>
        <taxon>Eukaryota</taxon>
        <taxon>Metazoa</taxon>
        <taxon>Spiralia</taxon>
        <taxon>Lophotrochozoa</taxon>
        <taxon>Platyhelminthes</taxon>
        <taxon>Rhabditophora</taxon>
        <taxon>Seriata</taxon>
        <taxon>Tricladida</taxon>
        <taxon>Continenticola</taxon>
        <taxon>Geoplanoidea</taxon>
        <taxon>Dugesiidae</taxon>
        <taxon>Schmidtea</taxon>
    </lineage>
</organism>
<dbReference type="PROSITE" id="PS50118">
    <property type="entry name" value="HMG_BOX_2"/>
    <property type="match status" value="2"/>
</dbReference>
<feature type="DNA-binding region" description="HMG box" evidence="5">
    <location>
        <begin position="6"/>
        <end position="76"/>
    </location>
</feature>
<dbReference type="InterPro" id="IPR036910">
    <property type="entry name" value="HMG_box_dom_sf"/>
</dbReference>
<dbReference type="InterPro" id="IPR050342">
    <property type="entry name" value="HMGB"/>
</dbReference>
<feature type="compositionally biased region" description="Basic and acidic residues" evidence="6">
    <location>
        <begin position="136"/>
        <end position="159"/>
    </location>
</feature>
<feature type="domain" description="HMG box" evidence="7">
    <location>
        <begin position="6"/>
        <end position="76"/>
    </location>
</feature>
<evidence type="ECO:0000256" key="6">
    <source>
        <dbReference type="SAM" id="MobiDB-lite"/>
    </source>
</evidence>
<dbReference type="OMA" id="GKMSSYH"/>
<feature type="region of interest" description="Disordered" evidence="6">
    <location>
        <begin position="136"/>
        <end position="192"/>
    </location>
</feature>
<evidence type="ECO:0000256" key="2">
    <source>
        <dbReference type="ARBA" id="ARBA00008774"/>
    </source>
</evidence>
<dbReference type="EMBL" id="JX010603">
    <property type="protein sequence ID" value="AFJ24846.1"/>
    <property type="molecule type" value="mRNA"/>
</dbReference>
<evidence type="ECO:0000256" key="1">
    <source>
        <dbReference type="ARBA" id="ARBA00004123"/>
    </source>
</evidence>
<comment type="similarity">
    <text evidence="2">Belongs to the HMGB family.</text>
</comment>
<evidence type="ECO:0000256" key="3">
    <source>
        <dbReference type="ARBA" id="ARBA00023125"/>
    </source>
</evidence>
<evidence type="ECO:0000256" key="5">
    <source>
        <dbReference type="PROSITE-ProRule" id="PRU00267"/>
    </source>
</evidence>
<evidence type="ECO:0000256" key="4">
    <source>
        <dbReference type="ARBA" id="ARBA00023242"/>
    </source>
</evidence>
<reference evidence="8" key="1">
    <citation type="journal article" date="2012" name="Genes Dev.">
        <title>A molecular wound response program associated with regeneration initiation in planarians.</title>
        <authorList>
            <person name="Wenemoser D."/>
            <person name="Lapan S.W."/>
            <person name="Wilkinson A.W."/>
            <person name="Bell G.W."/>
            <person name="Reddien P.W."/>
        </authorList>
    </citation>
    <scope>NUCLEOTIDE SEQUENCE</scope>
</reference>
<dbReference type="Gene3D" id="1.10.30.10">
    <property type="entry name" value="High mobility group box domain"/>
    <property type="match status" value="2"/>
</dbReference>
<dbReference type="FunFam" id="1.10.30.10:FF:000073">
    <property type="entry name" value="High mobility group protein 1 homolog"/>
    <property type="match status" value="1"/>
</dbReference>
<dbReference type="PANTHER" id="PTHR48112">
    <property type="entry name" value="HIGH MOBILITY GROUP PROTEIN DSP1"/>
    <property type="match status" value="1"/>
</dbReference>
<proteinExistence type="evidence at transcript level"/>
<dbReference type="GO" id="GO:0003677">
    <property type="term" value="F:DNA binding"/>
    <property type="evidence" value="ECO:0007669"/>
    <property type="project" value="UniProtKB-UniRule"/>
</dbReference>
<feature type="DNA-binding region" description="HMG box" evidence="5">
    <location>
        <begin position="93"/>
        <end position="159"/>
    </location>
</feature>
<comment type="subcellular location">
    <subcellularLocation>
        <location evidence="1">Nucleus</location>
    </subcellularLocation>
</comment>
<evidence type="ECO:0000313" key="8">
    <source>
        <dbReference type="EMBL" id="AFJ24846.1"/>
    </source>
</evidence>
<name>I1ZIJ2_SCHMD</name>
<feature type="compositionally biased region" description="Acidic residues" evidence="6">
    <location>
        <begin position="180"/>
        <end position="192"/>
    </location>
</feature>
<dbReference type="AlphaFoldDB" id="I1ZIJ2"/>
<dbReference type="GO" id="GO:0005634">
    <property type="term" value="C:nucleus"/>
    <property type="evidence" value="ECO:0007669"/>
    <property type="project" value="UniProtKB-SubCell"/>
</dbReference>
<sequence length="192" mass="22634">MVDKKPKGAKTPYACFVQVVREEHKKKHPDEQIVFSEFSKRCSEKWKEMSPKEKQRFMDIAAKDKERYLKEMDNYQPPAGTKNKRKIKDPNKPKGAWTAFFFFSDEHRKKIKEENPEYKVGDVAKVLGKMWEACKDKSKYEEQAKRDKERYNKELEEYKSGTPVSKKTKGAGDQVNGNHEDDDEEDDIEEDD</sequence>
<dbReference type="CDD" id="cd21978">
    <property type="entry name" value="HMG-box_HMGB_rpt1"/>
    <property type="match status" value="1"/>
</dbReference>
<dbReference type="PRINTS" id="PR00886">
    <property type="entry name" value="HIGHMOBLTY12"/>
</dbReference>
<evidence type="ECO:0000259" key="7">
    <source>
        <dbReference type="PROSITE" id="PS50118"/>
    </source>
</evidence>
<accession>I1ZIJ2</accession>
<dbReference type="FunFam" id="1.10.30.10:FF:000016">
    <property type="entry name" value="FACT complex subunit SSRP1"/>
    <property type="match status" value="1"/>
</dbReference>
<dbReference type="OrthoDB" id="1919336at2759"/>
<dbReference type="Pfam" id="PF09011">
    <property type="entry name" value="HMG_box_2"/>
    <property type="match status" value="1"/>
</dbReference>
<dbReference type="Pfam" id="PF00505">
    <property type="entry name" value="HMG_box"/>
    <property type="match status" value="1"/>
</dbReference>
<dbReference type="InterPro" id="IPR009071">
    <property type="entry name" value="HMG_box_dom"/>
</dbReference>
<protein>
    <submittedName>
        <fullName evidence="8">High mobility group-1</fullName>
    </submittedName>
</protein>
<dbReference type="SUPFAM" id="SSF47095">
    <property type="entry name" value="HMG-box"/>
    <property type="match status" value="2"/>
</dbReference>
<dbReference type="PANTHER" id="PTHR48112:SF32">
    <property type="entry name" value="HIGH MOBILITY GROUP PROTEIN B3"/>
    <property type="match status" value="1"/>
</dbReference>